<dbReference type="EMBL" id="LVHF01000012">
    <property type="protein sequence ID" value="OAN18662.1"/>
    <property type="molecule type" value="Genomic_DNA"/>
</dbReference>
<accession>A0A178KQ33</accession>
<sequence>MKKTLLASVLPVLLVAQSAWADVKIKVPSNFEILATQQVKLKKAQKEVVLPEGEQHLLVRFDSPTNPHSTAQSLGYVSSQPILVSFYAIDGDVITLKPPRVDTQREVKAFAQKPTFTLIDAKGNPVEHESELVPFEGSPITANYHTLLAAQIGSSVAAPELSATAAGDNGKAVISSASAINVSKLTPAQADALLRELYRGADEQRRKEFMRWALGL</sequence>
<evidence type="ECO:0000256" key="2">
    <source>
        <dbReference type="ARBA" id="ARBA00022729"/>
    </source>
</evidence>
<gene>
    <name evidence="4" type="ORF">A3K86_07185</name>
</gene>
<evidence type="ECO:0000313" key="4">
    <source>
        <dbReference type="EMBL" id="OAN18662.1"/>
    </source>
</evidence>
<evidence type="ECO:0000256" key="3">
    <source>
        <dbReference type="SAM" id="SignalP"/>
    </source>
</evidence>
<comment type="caution">
    <text evidence="4">The sequence shown here is derived from an EMBL/GenBank/DDBJ whole genome shotgun (WGS) entry which is preliminary data.</text>
</comment>
<dbReference type="Proteomes" id="UP000078503">
    <property type="component" value="Unassembled WGS sequence"/>
</dbReference>
<dbReference type="Pfam" id="PF09829">
    <property type="entry name" value="DUF2057"/>
    <property type="match status" value="1"/>
</dbReference>
<dbReference type="OrthoDB" id="6214057at2"/>
<evidence type="ECO:0000313" key="5">
    <source>
        <dbReference type="Proteomes" id="UP000078503"/>
    </source>
</evidence>
<dbReference type="PANTHER" id="PTHR38108">
    <property type="entry name" value="UPF0319 PROTEIN YCCT"/>
    <property type="match status" value="1"/>
</dbReference>
<dbReference type="PANTHER" id="PTHR38108:SF1">
    <property type="entry name" value="UPF0319 PROTEIN YCCT"/>
    <property type="match status" value="1"/>
</dbReference>
<keyword evidence="5" id="KW-1185">Reference proteome</keyword>
<dbReference type="RefSeq" id="WP_068329824.1">
    <property type="nucleotide sequence ID" value="NZ_LVHF01000012.1"/>
</dbReference>
<dbReference type="InterPro" id="IPR018635">
    <property type="entry name" value="UPF0319"/>
</dbReference>
<dbReference type="AlphaFoldDB" id="A0A178KQ33"/>
<proteinExistence type="inferred from homology"/>
<name>A0A178KQ33_9GAMM</name>
<comment type="similarity">
    <text evidence="1">Belongs to the UPF0319 family.</text>
</comment>
<keyword evidence="2 3" id="KW-0732">Signal</keyword>
<evidence type="ECO:0000256" key="1">
    <source>
        <dbReference type="ARBA" id="ARBA00008490"/>
    </source>
</evidence>
<organism evidence="4 5">
    <name type="scientific">Photobacterium jeanii</name>
    <dbReference type="NCBI Taxonomy" id="858640"/>
    <lineage>
        <taxon>Bacteria</taxon>
        <taxon>Pseudomonadati</taxon>
        <taxon>Pseudomonadota</taxon>
        <taxon>Gammaproteobacteria</taxon>
        <taxon>Vibrionales</taxon>
        <taxon>Vibrionaceae</taxon>
        <taxon>Photobacterium</taxon>
    </lineage>
</organism>
<protein>
    <submittedName>
        <fullName evidence="4">Uncharacterized protein</fullName>
    </submittedName>
</protein>
<feature type="signal peptide" evidence="3">
    <location>
        <begin position="1"/>
        <end position="21"/>
    </location>
</feature>
<reference evidence="4 5" key="1">
    <citation type="submission" date="2016-03" db="EMBL/GenBank/DDBJ databases">
        <title>Photobacterium proteolyticum sp. nov. a protease producing bacterium isolated from ocean sediments of Laizhou Bay.</title>
        <authorList>
            <person name="Li Y."/>
        </authorList>
    </citation>
    <scope>NUCLEOTIDE SEQUENCE [LARGE SCALE GENOMIC DNA]</scope>
    <source>
        <strain evidence="4 5">R-40508</strain>
    </source>
</reference>
<feature type="chain" id="PRO_5008090553" evidence="3">
    <location>
        <begin position="22"/>
        <end position="216"/>
    </location>
</feature>